<reference evidence="2" key="1">
    <citation type="journal article" date="2020" name="J Insects Food Feed">
        <title>The yellow mealworm (Tenebrio molitor) genome: a resource for the emerging insects as food and feed industry.</title>
        <authorList>
            <person name="Eriksson T."/>
            <person name="Andere A."/>
            <person name="Kelstrup H."/>
            <person name="Emery V."/>
            <person name="Picard C."/>
        </authorList>
    </citation>
    <scope>NUCLEOTIDE SEQUENCE</scope>
    <source>
        <strain evidence="2">Stoneville</strain>
        <tissue evidence="2">Whole head</tissue>
    </source>
</reference>
<evidence type="ECO:0000313" key="3">
    <source>
        <dbReference type="Proteomes" id="UP000719412"/>
    </source>
</evidence>
<proteinExistence type="predicted"/>
<organism evidence="2 3">
    <name type="scientific">Tenebrio molitor</name>
    <name type="common">Yellow mealworm beetle</name>
    <dbReference type="NCBI Taxonomy" id="7067"/>
    <lineage>
        <taxon>Eukaryota</taxon>
        <taxon>Metazoa</taxon>
        <taxon>Ecdysozoa</taxon>
        <taxon>Arthropoda</taxon>
        <taxon>Hexapoda</taxon>
        <taxon>Insecta</taxon>
        <taxon>Pterygota</taxon>
        <taxon>Neoptera</taxon>
        <taxon>Endopterygota</taxon>
        <taxon>Coleoptera</taxon>
        <taxon>Polyphaga</taxon>
        <taxon>Cucujiformia</taxon>
        <taxon>Tenebrionidae</taxon>
        <taxon>Tenebrio</taxon>
    </lineage>
</organism>
<evidence type="ECO:0000313" key="2">
    <source>
        <dbReference type="EMBL" id="KAH0811438.1"/>
    </source>
</evidence>
<accession>A0A8J6HBH4</accession>
<gene>
    <name evidence="2" type="ORF">GEV33_011360</name>
</gene>
<keyword evidence="3" id="KW-1185">Reference proteome</keyword>
<comment type="caution">
    <text evidence="2">The sequence shown here is derived from an EMBL/GenBank/DDBJ whole genome shotgun (WGS) entry which is preliminary data.</text>
</comment>
<feature type="region of interest" description="Disordered" evidence="1">
    <location>
        <begin position="235"/>
        <end position="259"/>
    </location>
</feature>
<name>A0A8J6HBH4_TENMO</name>
<evidence type="ECO:0000256" key="1">
    <source>
        <dbReference type="SAM" id="MobiDB-lite"/>
    </source>
</evidence>
<sequence length="376" mass="42045">MANLLTDKFLMAAWHGAGVYTREEVPANNNKLSGLRRESGEQQGYGNGTLPKQITHTQMIPFQYQDKRRAPATATVRDRVYLRRLPPKDAVPGTYSSRHAIIRDVLIIRCVRLERCILLVKRQFSPQTLTFSVIEAREAAADAPSPQKIRSASRKRCKFDKSRTMAKETIALDADKWDVYTIIDFTVAFALVVVSMVSADIPRKRIEIVRKPAPYVASGWTPAGQQLNLPLRSAPPVPAASYGPPVEVTTTEQPTTTEETTAETLAQQVEEVEAEKEKPEKLQEQPQGGQYYLVLPQEQSVVYTIPRSAALLAVPKGNLMATPARFQAVPLSSAVASSISESYLRYPPYKRAFEHRRSPRVELNRLTKPTCRDPAF</sequence>
<feature type="compositionally biased region" description="Low complexity" evidence="1">
    <location>
        <begin position="244"/>
        <end position="259"/>
    </location>
</feature>
<dbReference type="Proteomes" id="UP000719412">
    <property type="component" value="Unassembled WGS sequence"/>
</dbReference>
<reference evidence="2" key="2">
    <citation type="submission" date="2021-08" db="EMBL/GenBank/DDBJ databases">
        <authorList>
            <person name="Eriksson T."/>
        </authorList>
    </citation>
    <scope>NUCLEOTIDE SEQUENCE</scope>
    <source>
        <strain evidence="2">Stoneville</strain>
        <tissue evidence="2">Whole head</tissue>
    </source>
</reference>
<dbReference type="AlphaFoldDB" id="A0A8J6HBH4"/>
<dbReference type="EMBL" id="JABDTM020026805">
    <property type="protein sequence ID" value="KAH0811438.1"/>
    <property type="molecule type" value="Genomic_DNA"/>
</dbReference>
<protein>
    <submittedName>
        <fullName evidence="2">Uncharacterized protein</fullName>
    </submittedName>
</protein>